<dbReference type="SUPFAM" id="SSF81324">
    <property type="entry name" value="Voltage-gated potassium channels"/>
    <property type="match status" value="1"/>
</dbReference>
<keyword evidence="3 8" id="KW-0812">Transmembrane</keyword>
<dbReference type="GO" id="GO:0005249">
    <property type="term" value="F:voltage-gated potassium channel activity"/>
    <property type="evidence" value="ECO:0007669"/>
    <property type="project" value="InterPro"/>
</dbReference>
<keyword evidence="2" id="KW-0813">Transport</keyword>
<evidence type="ECO:0000259" key="9">
    <source>
        <dbReference type="Pfam" id="PF07885"/>
    </source>
</evidence>
<evidence type="ECO:0000256" key="8">
    <source>
        <dbReference type="SAM" id="Phobius"/>
    </source>
</evidence>
<evidence type="ECO:0000256" key="1">
    <source>
        <dbReference type="ARBA" id="ARBA00004141"/>
    </source>
</evidence>
<feature type="transmembrane region" description="Helical" evidence="8">
    <location>
        <begin position="21"/>
        <end position="39"/>
    </location>
</feature>
<feature type="transmembrane region" description="Helical" evidence="8">
    <location>
        <begin position="51"/>
        <end position="73"/>
    </location>
</feature>
<evidence type="ECO:0000313" key="11">
    <source>
        <dbReference type="Proteomes" id="UP000230161"/>
    </source>
</evidence>
<dbReference type="InterPro" id="IPR013099">
    <property type="entry name" value="K_chnl_dom"/>
</dbReference>
<comment type="caution">
    <text evidence="10">The sequence shown here is derived from an EMBL/GenBank/DDBJ whole genome shotgun (WGS) entry which is preliminary data.</text>
</comment>
<dbReference type="PANTHER" id="PTHR11537">
    <property type="entry name" value="VOLTAGE-GATED POTASSIUM CHANNEL"/>
    <property type="match status" value="1"/>
</dbReference>
<feature type="transmembrane region" description="Helical" evidence="8">
    <location>
        <begin position="185"/>
        <end position="209"/>
    </location>
</feature>
<proteinExistence type="predicted"/>
<dbReference type="InterPro" id="IPR027359">
    <property type="entry name" value="Volt_channel_dom_sf"/>
</dbReference>
<dbReference type="InterPro" id="IPR028325">
    <property type="entry name" value="VG_K_chnl"/>
</dbReference>
<evidence type="ECO:0000256" key="7">
    <source>
        <dbReference type="ARBA" id="ARBA00023303"/>
    </source>
</evidence>
<feature type="transmembrane region" description="Helical" evidence="8">
    <location>
        <begin position="123"/>
        <end position="145"/>
    </location>
</feature>
<protein>
    <submittedName>
        <fullName evidence="10">Voltage-gated potassium channel</fullName>
    </submittedName>
</protein>
<keyword evidence="4 8" id="KW-1133">Transmembrane helix</keyword>
<evidence type="ECO:0000256" key="6">
    <source>
        <dbReference type="ARBA" id="ARBA00023136"/>
    </source>
</evidence>
<keyword evidence="7 10" id="KW-0407">Ion channel</keyword>
<dbReference type="PANTHER" id="PTHR11537:SF254">
    <property type="entry name" value="POTASSIUM VOLTAGE-GATED CHANNEL PROTEIN SHAB"/>
    <property type="match status" value="1"/>
</dbReference>
<evidence type="ECO:0000256" key="4">
    <source>
        <dbReference type="ARBA" id="ARBA00022989"/>
    </source>
</evidence>
<keyword evidence="6 8" id="KW-0472">Membrane</keyword>
<dbReference type="PRINTS" id="PR00169">
    <property type="entry name" value="KCHANNEL"/>
</dbReference>
<evidence type="ECO:0000256" key="5">
    <source>
        <dbReference type="ARBA" id="ARBA00023065"/>
    </source>
</evidence>
<sequence>MSDARPGTQRGSRARWEAVTSWPLLILSVLFLVVYSWCILEPDLPAAVQQILVGFLAVVWIVYLVDYLVRLALSRDRKQFAKTHVIDLLSVLVPVVRPFRLLTYLMELPYFKRDTGGSFRAKIIIYGVLFVVLFVYVISLAVLQVERPAPGALILSFGDSVWWACVTIATVGYGDFYPVTVLGRILAVALMAGGVAIVGTATATLVSYLGERIRHPGPPHDQHDPREQ</sequence>
<keyword evidence="11" id="KW-1185">Reference proteome</keyword>
<name>A0A2M9BUL0_9MICO</name>
<dbReference type="Pfam" id="PF07885">
    <property type="entry name" value="Ion_trans_2"/>
    <property type="match status" value="1"/>
</dbReference>
<dbReference type="Gene3D" id="1.20.120.350">
    <property type="entry name" value="Voltage-gated potassium channels. Chain C"/>
    <property type="match status" value="1"/>
</dbReference>
<dbReference type="GO" id="GO:0008076">
    <property type="term" value="C:voltage-gated potassium channel complex"/>
    <property type="evidence" value="ECO:0007669"/>
    <property type="project" value="InterPro"/>
</dbReference>
<organism evidence="10 11">
    <name type="scientific">Compostimonas suwonensis</name>
    <dbReference type="NCBI Taxonomy" id="1048394"/>
    <lineage>
        <taxon>Bacteria</taxon>
        <taxon>Bacillati</taxon>
        <taxon>Actinomycetota</taxon>
        <taxon>Actinomycetes</taxon>
        <taxon>Micrococcales</taxon>
        <taxon>Microbacteriaceae</taxon>
        <taxon>Compostimonas</taxon>
    </lineage>
</organism>
<dbReference type="EMBL" id="PGFB01000004">
    <property type="protein sequence ID" value="PJJ61638.1"/>
    <property type="molecule type" value="Genomic_DNA"/>
</dbReference>
<comment type="subcellular location">
    <subcellularLocation>
        <location evidence="1">Membrane</location>
        <topology evidence="1">Multi-pass membrane protein</topology>
    </subcellularLocation>
</comment>
<feature type="transmembrane region" description="Helical" evidence="8">
    <location>
        <begin position="152"/>
        <end position="173"/>
    </location>
</feature>
<dbReference type="Gene3D" id="1.10.287.70">
    <property type="match status" value="1"/>
</dbReference>
<dbReference type="GO" id="GO:0001508">
    <property type="term" value="P:action potential"/>
    <property type="evidence" value="ECO:0007669"/>
    <property type="project" value="TreeGrafter"/>
</dbReference>
<dbReference type="AlphaFoldDB" id="A0A2M9BUL0"/>
<evidence type="ECO:0000313" key="10">
    <source>
        <dbReference type="EMBL" id="PJJ61638.1"/>
    </source>
</evidence>
<dbReference type="Gene3D" id="1.20.5.110">
    <property type="match status" value="1"/>
</dbReference>
<reference evidence="10 11" key="1">
    <citation type="submission" date="2017-11" db="EMBL/GenBank/DDBJ databases">
        <title>Genomic Encyclopedia of Archaeal and Bacterial Type Strains, Phase II (KMG-II): From Individual Species to Whole Genera.</title>
        <authorList>
            <person name="Goeker M."/>
        </authorList>
    </citation>
    <scope>NUCLEOTIDE SEQUENCE [LARGE SCALE GENOMIC DNA]</scope>
    <source>
        <strain evidence="10 11">DSM 25625</strain>
    </source>
</reference>
<dbReference type="RefSeq" id="WP_100345354.1">
    <property type="nucleotide sequence ID" value="NZ_PGFB01000004.1"/>
</dbReference>
<keyword evidence="5" id="KW-0406">Ion transport</keyword>
<evidence type="ECO:0000256" key="2">
    <source>
        <dbReference type="ARBA" id="ARBA00022448"/>
    </source>
</evidence>
<dbReference type="Proteomes" id="UP000230161">
    <property type="component" value="Unassembled WGS sequence"/>
</dbReference>
<evidence type="ECO:0000256" key="3">
    <source>
        <dbReference type="ARBA" id="ARBA00022692"/>
    </source>
</evidence>
<dbReference type="OrthoDB" id="9799090at2"/>
<accession>A0A2M9BUL0</accession>
<feature type="domain" description="Potassium channel" evidence="9">
    <location>
        <begin position="155"/>
        <end position="209"/>
    </location>
</feature>
<gene>
    <name evidence="10" type="ORF">CLV54_2586</name>
</gene>